<protein>
    <recommendedName>
        <fullName evidence="4">DUF3352 domain-containing protein</fullName>
    </recommendedName>
</protein>
<evidence type="ECO:0000256" key="2">
    <source>
        <dbReference type="SAM" id="Phobius"/>
    </source>
</evidence>
<feature type="compositionally biased region" description="Basic and acidic residues" evidence="1">
    <location>
        <begin position="69"/>
        <end position="104"/>
    </location>
</feature>
<proteinExistence type="predicted"/>
<name>A0A382PXC2_9ZZZZ</name>
<gene>
    <name evidence="3" type="ORF">METZ01_LOCUS329576</name>
</gene>
<keyword evidence="2" id="KW-0812">Transmembrane</keyword>
<dbReference type="EMBL" id="UINC01109718">
    <property type="protein sequence ID" value="SVC76722.1"/>
    <property type="molecule type" value="Genomic_DNA"/>
</dbReference>
<feature type="transmembrane region" description="Helical" evidence="2">
    <location>
        <begin position="35"/>
        <end position="58"/>
    </location>
</feature>
<evidence type="ECO:0008006" key="4">
    <source>
        <dbReference type="Google" id="ProtNLM"/>
    </source>
</evidence>
<feature type="region of interest" description="Disordered" evidence="1">
    <location>
        <begin position="63"/>
        <end position="116"/>
    </location>
</feature>
<evidence type="ECO:0000313" key="3">
    <source>
        <dbReference type="EMBL" id="SVC76722.1"/>
    </source>
</evidence>
<organism evidence="3">
    <name type="scientific">marine metagenome</name>
    <dbReference type="NCBI Taxonomy" id="408172"/>
    <lineage>
        <taxon>unclassified sequences</taxon>
        <taxon>metagenomes</taxon>
        <taxon>ecological metagenomes</taxon>
    </lineage>
</organism>
<keyword evidence="2" id="KW-1133">Transmembrane helix</keyword>
<sequence length="340" mass="35797">IPGFAPQAQVPQVGAQVPQAQVAGATGGASKKKKIILFSSIGVACLAAIIIGLVIGFGGGDDEETGDQVADKGEQETPANQEDKQGGDDKGGSSGTDDKDRETEQPSGEKVASLADVPLPERLAPDTLAVAFIDNGKILEKGGEQVVDLVLQNIGKKKDREIFGTVLRNPSTIGWDSSEPMQVALQIHPNNKPIFCIAAKLNEADKLKSFLALAGDAFKAPESKNGYELYLASNDRACLAVAEDFFVILGHPQNVEGPDDFIAEADRFVHSDGAGSLIETNESFQAFAKESHDAAIWINGKALSELPSEEELPEELTSMLKVGSGVISLDFENGEAVLAG</sequence>
<reference evidence="3" key="1">
    <citation type="submission" date="2018-05" db="EMBL/GenBank/DDBJ databases">
        <authorList>
            <person name="Lanie J.A."/>
            <person name="Ng W.-L."/>
            <person name="Kazmierczak K.M."/>
            <person name="Andrzejewski T.M."/>
            <person name="Davidsen T.M."/>
            <person name="Wayne K.J."/>
            <person name="Tettelin H."/>
            <person name="Glass J.I."/>
            <person name="Rusch D."/>
            <person name="Podicherti R."/>
            <person name="Tsui H.-C.T."/>
            <person name="Winkler M.E."/>
        </authorList>
    </citation>
    <scope>NUCLEOTIDE SEQUENCE</scope>
</reference>
<keyword evidence="2" id="KW-0472">Membrane</keyword>
<accession>A0A382PXC2</accession>
<evidence type="ECO:0000256" key="1">
    <source>
        <dbReference type="SAM" id="MobiDB-lite"/>
    </source>
</evidence>
<dbReference type="InterPro" id="IPR032276">
    <property type="entry name" value="DUF4836"/>
</dbReference>
<feature type="non-terminal residue" evidence="3">
    <location>
        <position position="1"/>
    </location>
</feature>
<dbReference type="AlphaFoldDB" id="A0A382PXC2"/>
<dbReference type="Pfam" id="PF16120">
    <property type="entry name" value="DUF4836"/>
    <property type="match status" value="1"/>
</dbReference>
<feature type="non-terminal residue" evidence="3">
    <location>
        <position position="340"/>
    </location>
</feature>